<protein>
    <submittedName>
        <fullName evidence="1">Uncharacterized protein</fullName>
    </submittedName>
</protein>
<name>A0ABV4K4K4_9BACT</name>
<dbReference type="EMBL" id="JBGLYH010000045">
    <property type="protein sequence ID" value="MEZ7197904.1"/>
    <property type="molecule type" value="Genomic_DNA"/>
</dbReference>
<accession>A0ABV4K4K4</accession>
<organism evidence="1 2">
    <name type="scientific">Pseudodesulfovibrio karagichevae</name>
    <dbReference type="NCBI Taxonomy" id="3239305"/>
    <lineage>
        <taxon>Bacteria</taxon>
        <taxon>Pseudomonadati</taxon>
        <taxon>Thermodesulfobacteriota</taxon>
        <taxon>Desulfovibrionia</taxon>
        <taxon>Desulfovibrionales</taxon>
        <taxon>Desulfovibrionaceae</taxon>
    </lineage>
</organism>
<evidence type="ECO:0000313" key="1">
    <source>
        <dbReference type="EMBL" id="MEZ7197904.1"/>
    </source>
</evidence>
<evidence type="ECO:0000313" key="2">
    <source>
        <dbReference type="Proteomes" id="UP001568698"/>
    </source>
</evidence>
<comment type="caution">
    <text evidence="1">The sequence shown here is derived from an EMBL/GenBank/DDBJ whole genome shotgun (WGS) entry which is preliminary data.</text>
</comment>
<dbReference type="RefSeq" id="WP_371387404.1">
    <property type="nucleotide sequence ID" value="NZ_JBGLYH010000045.1"/>
</dbReference>
<sequence>MGDPRNATQRYLFCDASDGTGTARSGLWTRSPLSCLERAIEVVPEMILIRFPEPIDPTQEIYVELCELLKRNRRTRDCAVAVLLPGKDRTLMDRLHSAGVDYAATVSGDGLDDRKVLDILDSLGEGQRVDHFRATLCPYLNSVALDESRAMTVCGAYLDRMVLGGRRLHELCETENHAGCEYYQNPRVRS</sequence>
<reference evidence="1 2" key="1">
    <citation type="submission" date="2024-08" db="EMBL/GenBank/DDBJ databases">
        <title>Sulfate-reducing bacteria isolated from formation water of the oil field in Kazakhstan and description of Pseudodesulfovibrio sp.</title>
        <authorList>
            <person name="Bidzhieva S.K."/>
            <person name="Tourova T.P."/>
            <person name="Grouzdev D.S."/>
            <person name="Beletsky A.V."/>
            <person name="Sokolova D.S."/>
            <person name="Samigullina S.R."/>
            <person name="Poltaraus A.B."/>
            <person name="Avtukh A.N."/>
            <person name="Tereshina V.M."/>
            <person name="Zhaparov N.S."/>
            <person name="Mardanov A.V."/>
            <person name="Nazina T.N."/>
        </authorList>
    </citation>
    <scope>NUCLEOTIDE SEQUENCE [LARGE SCALE GENOMIC DNA]</scope>
    <source>
        <strain evidence="1 2">9FUS</strain>
    </source>
</reference>
<proteinExistence type="predicted"/>
<gene>
    <name evidence="1" type="ORF">AB6M95_14200</name>
</gene>
<keyword evidence="2" id="KW-1185">Reference proteome</keyword>
<dbReference type="Proteomes" id="UP001568698">
    <property type="component" value="Unassembled WGS sequence"/>
</dbReference>